<organism evidence="4 5">
    <name type="scientific">Ramularia collo-cygni</name>
    <dbReference type="NCBI Taxonomy" id="112498"/>
    <lineage>
        <taxon>Eukaryota</taxon>
        <taxon>Fungi</taxon>
        <taxon>Dikarya</taxon>
        <taxon>Ascomycota</taxon>
        <taxon>Pezizomycotina</taxon>
        <taxon>Dothideomycetes</taxon>
        <taxon>Dothideomycetidae</taxon>
        <taxon>Mycosphaerellales</taxon>
        <taxon>Mycosphaerellaceae</taxon>
        <taxon>Ramularia</taxon>
    </lineage>
</organism>
<dbReference type="OrthoDB" id="5819582at2759"/>
<sequence length="519" mass="59736">MKNQDMDERVDGMMEKGEMDNGQLRLLAQPEDEQRERNATPTNTRGGSRVLNTLAVIASALRPGILRRTPKHTQTPKLRRTAYLDGLRGFAAFLVYLLHHELWAHSWEGSDILENAWGWDGKYFLAALPGIRVFFGSGGHLAVSTFFVISGYVLTAKPLSLIQSGDHLKLSENVASALFRRWLRLFIPIWIVTLMIISVPHVFGIKCGFNNVDSFGEELWNWYAAMKNFTYIFNNTLLVDYHPHTWSIPIEMKGSIVVYTTAMAFSRCTRNARLWCECGLIFYFMYIVDGAHMAMFVAGMLLSDLDLLALNDDLPAWMYRLKPHKTKLAYAVFIIGLYLGGVPANSSDIMHLRASKGWYYLSFFKPQAVFDFKWFFLFWGAVSMVISAQHVPFLKRFFESRFCLYLGRISFMFYLFHGPVLWILGDRIYGAVGYVTEKRMLEIPTWVNLFPVTNWGVYALEVRYLLPHLILLPVTFWVAELGTTFIDTPCNDFAQWVYRKTLPASSDRDRQNERSKNSP</sequence>
<keyword evidence="5" id="KW-1185">Reference proteome</keyword>
<dbReference type="EMBL" id="FJUY01000001">
    <property type="protein sequence ID" value="CZT14404.1"/>
    <property type="molecule type" value="Genomic_DNA"/>
</dbReference>
<keyword evidence="4" id="KW-0808">Transferase</keyword>
<dbReference type="InterPro" id="IPR002656">
    <property type="entry name" value="Acyl_transf_3_dom"/>
</dbReference>
<name>A0A2D3UWH1_9PEZI</name>
<evidence type="ECO:0000256" key="1">
    <source>
        <dbReference type="SAM" id="MobiDB-lite"/>
    </source>
</evidence>
<keyword evidence="2" id="KW-0472">Membrane</keyword>
<feature type="transmembrane region" description="Helical" evidence="2">
    <location>
        <begin position="405"/>
        <end position="425"/>
    </location>
</feature>
<feature type="transmembrane region" description="Helical" evidence="2">
    <location>
        <begin position="328"/>
        <end position="352"/>
    </location>
</feature>
<dbReference type="STRING" id="112498.A0A2D3UWH1"/>
<feature type="region of interest" description="Disordered" evidence="1">
    <location>
        <begin position="28"/>
        <end position="47"/>
    </location>
</feature>
<feature type="transmembrane region" description="Helical" evidence="2">
    <location>
        <begin position="185"/>
        <end position="203"/>
    </location>
</feature>
<feature type="transmembrane region" description="Helical" evidence="2">
    <location>
        <begin position="372"/>
        <end position="393"/>
    </location>
</feature>
<dbReference type="PANTHER" id="PTHR23028">
    <property type="entry name" value="ACETYLTRANSFERASE"/>
    <property type="match status" value="1"/>
</dbReference>
<feature type="domain" description="Acyltransferase 3" evidence="3">
    <location>
        <begin position="82"/>
        <end position="459"/>
    </location>
</feature>
<dbReference type="PANTHER" id="PTHR23028:SF125">
    <property type="entry name" value="ACYLTRANSFERASE"/>
    <property type="match status" value="1"/>
</dbReference>
<feature type="transmembrane region" description="Helical" evidence="2">
    <location>
        <begin position="133"/>
        <end position="154"/>
    </location>
</feature>
<keyword evidence="2" id="KW-1133">Transmembrane helix</keyword>
<gene>
    <name evidence="4" type="ORF">RCC_00381</name>
</gene>
<dbReference type="GO" id="GO:0016747">
    <property type="term" value="F:acyltransferase activity, transferring groups other than amino-acyl groups"/>
    <property type="evidence" value="ECO:0007669"/>
    <property type="project" value="InterPro"/>
</dbReference>
<dbReference type="InterPro" id="IPR050879">
    <property type="entry name" value="Acyltransferase_3"/>
</dbReference>
<dbReference type="AlphaFoldDB" id="A0A2D3UWH1"/>
<evidence type="ECO:0000256" key="2">
    <source>
        <dbReference type="SAM" id="Phobius"/>
    </source>
</evidence>
<reference evidence="4 5" key="1">
    <citation type="submission" date="2016-03" db="EMBL/GenBank/DDBJ databases">
        <authorList>
            <person name="Ploux O."/>
        </authorList>
    </citation>
    <scope>NUCLEOTIDE SEQUENCE [LARGE SCALE GENOMIC DNA]</scope>
    <source>
        <strain evidence="4 5">URUG2</strain>
    </source>
</reference>
<dbReference type="Pfam" id="PF01757">
    <property type="entry name" value="Acyl_transf_3"/>
    <property type="match status" value="1"/>
</dbReference>
<dbReference type="RefSeq" id="XP_023621301.1">
    <property type="nucleotide sequence ID" value="XM_023765533.1"/>
</dbReference>
<proteinExistence type="predicted"/>
<accession>A0A2D3UWH1</accession>
<dbReference type="Proteomes" id="UP000225277">
    <property type="component" value="Unassembled WGS sequence"/>
</dbReference>
<feature type="transmembrane region" description="Helical" evidence="2">
    <location>
        <begin position="280"/>
        <end position="302"/>
    </location>
</feature>
<evidence type="ECO:0000313" key="5">
    <source>
        <dbReference type="Proteomes" id="UP000225277"/>
    </source>
</evidence>
<evidence type="ECO:0000313" key="4">
    <source>
        <dbReference type="EMBL" id="CZT14404.1"/>
    </source>
</evidence>
<keyword evidence="2" id="KW-0812">Transmembrane</keyword>
<dbReference type="GeneID" id="35595776"/>
<protein>
    <submittedName>
        <fullName evidence="4">Related to hard surface induced protein 3 (Sterol glycosyl transferase)</fullName>
    </submittedName>
</protein>
<evidence type="ECO:0000259" key="3">
    <source>
        <dbReference type="Pfam" id="PF01757"/>
    </source>
</evidence>